<evidence type="ECO:0000256" key="5">
    <source>
        <dbReference type="SAM" id="Phobius"/>
    </source>
</evidence>
<evidence type="ECO:0000256" key="2">
    <source>
        <dbReference type="ARBA" id="ARBA00022692"/>
    </source>
</evidence>
<feature type="transmembrane region" description="Helical" evidence="5">
    <location>
        <begin position="58"/>
        <end position="78"/>
    </location>
</feature>
<comment type="caution">
    <text evidence="6">The sequence shown here is derived from an EMBL/GenBank/DDBJ whole genome shotgun (WGS) entry which is preliminary data.</text>
</comment>
<gene>
    <name evidence="6" type="ORF">CTKZ_22100</name>
</gene>
<organism evidence="6 7">
    <name type="scientific">Cellulomonas algicola</name>
    <dbReference type="NCBI Taxonomy" id="2071633"/>
    <lineage>
        <taxon>Bacteria</taxon>
        <taxon>Bacillati</taxon>
        <taxon>Actinomycetota</taxon>
        <taxon>Actinomycetes</taxon>
        <taxon>Micrococcales</taxon>
        <taxon>Cellulomonadaceae</taxon>
        <taxon>Cellulomonas</taxon>
    </lineage>
</organism>
<dbReference type="InterPro" id="IPR019109">
    <property type="entry name" value="MamF_MmsF"/>
</dbReference>
<evidence type="ECO:0000313" key="6">
    <source>
        <dbReference type="EMBL" id="GCD20648.1"/>
    </source>
</evidence>
<comment type="subcellular location">
    <subcellularLocation>
        <location evidence="1">Membrane</location>
        <topology evidence="1">Multi-pass membrane protein</topology>
    </subcellularLocation>
</comment>
<dbReference type="RefSeq" id="WP_124343149.1">
    <property type="nucleotide sequence ID" value="NZ_BHYL01000172.1"/>
</dbReference>
<name>A0A401V164_9CELL</name>
<proteinExistence type="predicted"/>
<dbReference type="Pfam" id="PF09685">
    <property type="entry name" value="MamF_MmsF"/>
    <property type="match status" value="1"/>
</dbReference>
<evidence type="ECO:0000256" key="4">
    <source>
        <dbReference type="ARBA" id="ARBA00023136"/>
    </source>
</evidence>
<keyword evidence="7" id="KW-1185">Reference proteome</keyword>
<evidence type="ECO:0000256" key="3">
    <source>
        <dbReference type="ARBA" id="ARBA00022989"/>
    </source>
</evidence>
<sequence>MSYQQQPAHHPSGADQTRTWATLAHLGGILAYFFIGWVPALVIWLVHRERGGQAAEQARVALNFQLTLLVGLVVAKIVENLPAIGVIGWIAIIGIGIISLVLSILAAVAVNKGGSYRYPFSLELVR</sequence>
<dbReference type="EMBL" id="BHYL01000172">
    <property type="protein sequence ID" value="GCD20648.1"/>
    <property type="molecule type" value="Genomic_DNA"/>
</dbReference>
<protein>
    <submittedName>
        <fullName evidence="6">Membrane protein</fullName>
    </submittedName>
</protein>
<evidence type="ECO:0000313" key="7">
    <source>
        <dbReference type="Proteomes" id="UP000288246"/>
    </source>
</evidence>
<dbReference type="OrthoDB" id="9808930at2"/>
<reference evidence="6 7" key="1">
    <citation type="submission" date="2018-11" db="EMBL/GenBank/DDBJ databases">
        <title>Draft genome sequence of Cellulomonas takizawaensis strain TKZ-21.</title>
        <authorList>
            <person name="Yamamura H."/>
            <person name="Hayashi T."/>
            <person name="Hamada M."/>
            <person name="Serisawa Y."/>
            <person name="Matsuyama K."/>
            <person name="Nakagawa Y."/>
            <person name="Otoguro M."/>
            <person name="Yanagida F."/>
            <person name="Hayakawa M."/>
        </authorList>
    </citation>
    <scope>NUCLEOTIDE SEQUENCE [LARGE SCALE GENOMIC DNA]</scope>
    <source>
        <strain evidence="6 7">TKZ-21</strain>
    </source>
</reference>
<dbReference type="Proteomes" id="UP000288246">
    <property type="component" value="Unassembled WGS sequence"/>
</dbReference>
<keyword evidence="2 5" id="KW-0812">Transmembrane</keyword>
<feature type="transmembrane region" description="Helical" evidence="5">
    <location>
        <begin position="84"/>
        <end position="110"/>
    </location>
</feature>
<keyword evidence="4 5" id="KW-0472">Membrane</keyword>
<accession>A0A401V164</accession>
<feature type="transmembrane region" description="Helical" evidence="5">
    <location>
        <begin position="20"/>
        <end position="46"/>
    </location>
</feature>
<dbReference type="AlphaFoldDB" id="A0A401V164"/>
<evidence type="ECO:0000256" key="1">
    <source>
        <dbReference type="ARBA" id="ARBA00004141"/>
    </source>
</evidence>
<keyword evidence="3 5" id="KW-1133">Transmembrane helix</keyword>